<evidence type="ECO:0000313" key="15">
    <source>
        <dbReference type="EMBL" id="ROO25869.1"/>
    </source>
</evidence>
<dbReference type="PANTHER" id="PTHR30194:SF3">
    <property type="entry name" value="CROSSOVER JUNCTION ENDODEOXYRIBONUCLEASE RUVC"/>
    <property type="match status" value="1"/>
</dbReference>
<keyword evidence="2 13" id="KW-0963">Cytoplasm</keyword>
<dbReference type="PROSITE" id="PS01321">
    <property type="entry name" value="RUVC"/>
    <property type="match status" value="1"/>
</dbReference>
<comment type="subcellular location">
    <subcellularLocation>
        <location evidence="13">Cytoplasm</location>
    </subcellularLocation>
</comment>
<evidence type="ECO:0000256" key="9">
    <source>
        <dbReference type="ARBA" id="ARBA00023125"/>
    </source>
</evidence>
<evidence type="ECO:0000256" key="12">
    <source>
        <dbReference type="ARBA" id="ARBA00029354"/>
    </source>
</evidence>
<comment type="caution">
    <text evidence="15">The sequence shown here is derived from an EMBL/GenBank/DDBJ whole genome shotgun (WGS) entry which is preliminary data.</text>
</comment>
<evidence type="ECO:0000256" key="13">
    <source>
        <dbReference type="HAMAP-Rule" id="MF_00034"/>
    </source>
</evidence>
<evidence type="ECO:0000256" key="3">
    <source>
        <dbReference type="ARBA" id="ARBA00022722"/>
    </source>
</evidence>
<evidence type="ECO:0000256" key="4">
    <source>
        <dbReference type="ARBA" id="ARBA00022723"/>
    </source>
</evidence>
<feature type="binding site" evidence="13">
    <location>
        <position position="66"/>
    </location>
    <ligand>
        <name>Mg(2+)</name>
        <dbReference type="ChEBI" id="CHEBI:18420"/>
        <label>2</label>
    </ligand>
</feature>
<protein>
    <recommendedName>
        <fullName evidence="13 14">Crossover junction endodeoxyribonuclease RuvC</fullName>
        <ecNumber evidence="13 14">3.1.21.10</ecNumber>
    </recommendedName>
    <alternativeName>
        <fullName evidence="13">Holliday junction nuclease RuvC</fullName>
    </alternativeName>
    <alternativeName>
        <fullName evidence="13">Holliday junction resolvase RuvC</fullName>
    </alternativeName>
</protein>
<dbReference type="GO" id="GO:0005737">
    <property type="term" value="C:cytoplasm"/>
    <property type="evidence" value="ECO:0007669"/>
    <property type="project" value="UniProtKB-SubCell"/>
</dbReference>
<evidence type="ECO:0000256" key="10">
    <source>
        <dbReference type="ARBA" id="ARBA00023172"/>
    </source>
</evidence>
<dbReference type="EC" id="3.1.21.10" evidence="13 14"/>
<dbReference type="Proteomes" id="UP000283993">
    <property type="component" value="Unassembled WGS sequence"/>
</dbReference>
<dbReference type="FunFam" id="3.30.420.10:FF:000002">
    <property type="entry name" value="Crossover junction endodeoxyribonuclease RuvC"/>
    <property type="match status" value="1"/>
</dbReference>
<keyword evidence="7 13" id="KW-0378">Hydrolase</keyword>
<evidence type="ECO:0000256" key="5">
    <source>
        <dbReference type="ARBA" id="ARBA00022759"/>
    </source>
</evidence>
<accession>A0A423PJW0</accession>
<keyword evidence="6 13" id="KW-0227">DNA damage</keyword>
<evidence type="ECO:0000256" key="6">
    <source>
        <dbReference type="ARBA" id="ARBA00022763"/>
    </source>
</evidence>
<keyword evidence="3 13" id="KW-0540">Nuclease</keyword>
<dbReference type="NCBIfam" id="TIGR00228">
    <property type="entry name" value="ruvC"/>
    <property type="match status" value="1"/>
</dbReference>
<organism evidence="15 16">
    <name type="scientific">Salinisphaera orenii MK-B5</name>
    <dbReference type="NCBI Taxonomy" id="856730"/>
    <lineage>
        <taxon>Bacteria</taxon>
        <taxon>Pseudomonadati</taxon>
        <taxon>Pseudomonadota</taxon>
        <taxon>Gammaproteobacteria</taxon>
        <taxon>Salinisphaerales</taxon>
        <taxon>Salinisphaeraceae</taxon>
        <taxon>Salinisphaera</taxon>
    </lineage>
</organism>
<evidence type="ECO:0000256" key="7">
    <source>
        <dbReference type="ARBA" id="ARBA00022801"/>
    </source>
</evidence>
<evidence type="ECO:0000313" key="16">
    <source>
        <dbReference type="Proteomes" id="UP000283993"/>
    </source>
</evidence>
<name>A0A423PJW0_9GAMM</name>
<evidence type="ECO:0000256" key="14">
    <source>
        <dbReference type="NCBIfam" id="TIGR00228"/>
    </source>
</evidence>
<comment type="function">
    <text evidence="13">The RuvA-RuvB-RuvC complex processes Holliday junction (HJ) DNA during genetic recombination and DNA repair. Endonuclease that resolves HJ intermediates. Cleaves cruciform DNA by making single-stranded nicks across the HJ at symmetrical positions within the homologous arms, yielding a 5'-phosphate and a 3'-hydroxyl group; requires a central core of homology in the junction. The consensus cleavage sequence is 5'-(A/T)TT(C/G)-3'. Cleavage occurs on the 3'-side of the TT dinucleotide at the point of strand exchange. HJ branch migration catalyzed by RuvA-RuvB allows RuvC to scan DNA until it finds its consensus sequence, where it cleaves and resolves the cruciform DNA.</text>
</comment>
<dbReference type="GO" id="GO:0000287">
    <property type="term" value="F:magnesium ion binding"/>
    <property type="evidence" value="ECO:0007669"/>
    <property type="project" value="UniProtKB-UniRule"/>
</dbReference>
<sequence length="170" mass="17686">MPRILGIDPGSTITGYAVIEGDASLSARVIDCIRLPRTDFPTRLGLIFSGLSDVIAAHQPDEMAIEDVFVSRNAASALKLGQARGAAICAAAARGLAVSEYTATQVKQAIVGRGHADKVQIQHMIGMLLGVRGPLQADAADAAAVAVCHAHHARTAGRMRVAPTDTGRRA</sequence>
<reference evidence="15 16" key="1">
    <citation type="submission" date="2013-10" db="EMBL/GenBank/DDBJ databases">
        <title>Salinisphaera orenii MK-B5 Genome Sequencing.</title>
        <authorList>
            <person name="Lai Q."/>
            <person name="Li C."/>
            <person name="Shao Z."/>
        </authorList>
    </citation>
    <scope>NUCLEOTIDE SEQUENCE [LARGE SCALE GENOMIC DNA]</scope>
    <source>
        <strain evidence="15 16">MK-B5</strain>
    </source>
</reference>
<dbReference type="PANTHER" id="PTHR30194">
    <property type="entry name" value="CROSSOVER JUNCTION ENDODEOXYRIBONUCLEASE RUVC"/>
    <property type="match status" value="1"/>
</dbReference>
<comment type="similarity">
    <text evidence="1 13">Belongs to the RuvC family.</text>
</comment>
<dbReference type="InterPro" id="IPR036397">
    <property type="entry name" value="RNaseH_sf"/>
</dbReference>
<dbReference type="GO" id="GO:0003677">
    <property type="term" value="F:DNA binding"/>
    <property type="evidence" value="ECO:0007669"/>
    <property type="project" value="UniProtKB-KW"/>
</dbReference>
<keyword evidence="10 13" id="KW-0233">DNA recombination</keyword>
<evidence type="ECO:0000256" key="2">
    <source>
        <dbReference type="ARBA" id="ARBA00022490"/>
    </source>
</evidence>
<keyword evidence="5 13" id="KW-0255">Endonuclease</keyword>
<dbReference type="Gene3D" id="3.30.420.10">
    <property type="entry name" value="Ribonuclease H-like superfamily/Ribonuclease H"/>
    <property type="match status" value="1"/>
</dbReference>
<keyword evidence="9 13" id="KW-0238">DNA-binding</keyword>
<feature type="active site" evidence="13">
    <location>
        <position position="66"/>
    </location>
</feature>
<keyword evidence="4 13" id="KW-0479">Metal-binding</keyword>
<comment type="subunit">
    <text evidence="13">Homodimer which binds Holliday junction (HJ) DNA. The HJ becomes 2-fold symmetrical on binding to RuvC with unstacked arms; it has a different conformation from HJ DNA in complex with RuvA. In the full resolvosome a probable DNA-RuvA(4)-RuvB(12)-RuvC(2) complex forms which resolves the HJ.</text>
</comment>
<dbReference type="Pfam" id="PF02075">
    <property type="entry name" value="RuvC"/>
    <property type="match status" value="1"/>
</dbReference>
<comment type="catalytic activity">
    <reaction evidence="12 13">
        <text>Endonucleolytic cleavage at a junction such as a reciprocal single-stranded crossover between two homologous DNA duplexes (Holliday junction).</text>
        <dbReference type="EC" id="3.1.21.10"/>
    </reaction>
</comment>
<dbReference type="GO" id="GO:0048476">
    <property type="term" value="C:Holliday junction resolvase complex"/>
    <property type="evidence" value="ECO:0007669"/>
    <property type="project" value="UniProtKB-UniRule"/>
</dbReference>
<dbReference type="CDD" id="cd16962">
    <property type="entry name" value="RuvC"/>
    <property type="match status" value="1"/>
</dbReference>
<evidence type="ECO:0000256" key="11">
    <source>
        <dbReference type="ARBA" id="ARBA00023204"/>
    </source>
</evidence>
<keyword evidence="8 13" id="KW-0460">Magnesium</keyword>
<feature type="binding site" evidence="13">
    <location>
        <position position="8"/>
    </location>
    <ligand>
        <name>Mg(2+)</name>
        <dbReference type="ChEBI" id="CHEBI:18420"/>
        <label>1</label>
    </ligand>
</feature>
<dbReference type="GO" id="GO:0006281">
    <property type="term" value="P:DNA repair"/>
    <property type="evidence" value="ECO:0007669"/>
    <property type="project" value="UniProtKB-UniRule"/>
</dbReference>
<dbReference type="GO" id="GO:0006310">
    <property type="term" value="P:DNA recombination"/>
    <property type="evidence" value="ECO:0007669"/>
    <property type="project" value="UniProtKB-UniRule"/>
</dbReference>
<dbReference type="AlphaFoldDB" id="A0A423PJW0"/>
<feature type="active site" evidence="13">
    <location>
        <position position="8"/>
    </location>
</feature>
<dbReference type="InterPro" id="IPR020563">
    <property type="entry name" value="X-over_junc_endoDNase_Mg_BS"/>
</dbReference>
<dbReference type="EMBL" id="AYKH01000027">
    <property type="protein sequence ID" value="ROO25869.1"/>
    <property type="molecule type" value="Genomic_DNA"/>
</dbReference>
<proteinExistence type="inferred from homology"/>
<evidence type="ECO:0000256" key="8">
    <source>
        <dbReference type="ARBA" id="ARBA00022842"/>
    </source>
</evidence>
<dbReference type="InterPro" id="IPR002176">
    <property type="entry name" value="X-over_junc_endoDNase_RuvC"/>
</dbReference>
<gene>
    <name evidence="13 15" type="primary">ruvC</name>
    <name evidence="15" type="ORF">SAOR_11865</name>
</gene>
<dbReference type="InterPro" id="IPR012337">
    <property type="entry name" value="RNaseH-like_sf"/>
</dbReference>
<evidence type="ECO:0000256" key="1">
    <source>
        <dbReference type="ARBA" id="ARBA00009518"/>
    </source>
</evidence>
<feature type="binding site" evidence="13">
    <location>
        <position position="138"/>
    </location>
    <ligand>
        <name>Mg(2+)</name>
        <dbReference type="ChEBI" id="CHEBI:18420"/>
        <label>1</label>
    </ligand>
</feature>
<dbReference type="SUPFAM" id="SSF53098">
    <property type="entry name" value="Ribonuclease H-like"/>
    <property type="match status" value="1"/>
</dbReference>
<feature type="active site" evidence="13">
    <location>
        <position position="138"/>
    </location>
</feature>
<dbReference type="GO" id="GO:0008821">
    <property type="term" value="F:crossover junction DNA endonuclease activity"/>
    <property type="evidence" value="ECO:0007669"/>
    <property type="project" value="UniProtKB-UniRule"/>
</dbReference>
<keyword evidence="16" id="KW-1185">Reference proteome</keyword>
<dbReference type="HAMAP" id="MF_00034">
    <property type="entry name" value="RuvC"/>
    <property type="match status" value="1"/>
</dbReference>
<comment type="cofactor">
    <cofactor evidence="13">
        <name>Mg(2+)</name>
        <dbReference type="ChEBI" id="CHEBI:18420"/>
    </cofactor>
    <text evidence="13">Binds 2 Mg(2+) ion per subunit.</text>
</comment>
<dbReference type="PRINTS" id="PR00696">
    <property type="entry name" value="RSOLVASERUVC"/>
</dbReference>
<dbReference type="RefSeq" id="WP_123631624.1">
    <property type="nucleotide sequence ID" value="NZ_AYKH01000027.1"/>
</dbReference>
<keyword evidence="11 13" id="KW-0234">DNA repair</keyword>